<dbReference type="PANTHER" id="PTHR36206:SF14">
    <property type="entry name" value="ZN(2)-C6 FUNGAL-TYPE DOMAIN-CONTAINING PROTEIN-RELATED"/>
    <property type="match status" value="1"/>
</dbReference>
<dbReference type="GeneID" id="27341791"/>
<dbReference type="SUPFAM" id="SSF57701">
    <property type="entry name" value="Zn2/Cys6 DNA-binding domain"/>
    <property type="match status" value="1"/>
</dbReference>
<dbReference type="OrthoDB" id="2593732at2759"/>
<dbReference type="Pfam" id="PF11951">
    <property type="entry name" value="Fungal_trans_2"/>
    <property type="match status" value="1"/>
</dbReference>
<dbReference type="PROSITE" id="PS50048">
    <property type="entry name" value="ZN2_CY6_FUNGAL_2"/>
    <property type="match status" value="1"/>
</dbReference>
<evidence type="ECO:0000256" key="3">
    <source>
        <dbReference type="ARBA" id="ARBA00023015"/>
    </source>
</evidence>
<dbReference type="AlphaFoldDB" id="A0A0D2CLF8"/>
<dbReference type="HOGENOM" id="CLU_011409_12_1_1"/>
<dbReference type="Pfam" id="PF00172">
    <property type="entry name" value="Zn_clus"/>
    <property type="match status" value="1"/>
</dbReference>
<evidence type="ECO:0000256" key="1">
    <source>
        <dbReference type="ARBA" id="ARBA00022723"/>
    </source>
</evidence>
<evidence type="ECO:0000259" key="7">
    <source>
        <dbReference type="PROSITE" id="PS50048"/>
    </source>
</evidence>
<name>A0A0D2CLF8_9EURO</name>
<evidence type="ECO:0000256" key="6">
    <source>
        <dbReference type="ARBA" id="ARBA00023242"/>
    </source>
</evidence>
<keyword evidence="3" id="KW-0805">Transcription regulation</keyword>
<dbReference type="GO" id="GO:0008270">
    <property type="term" value="F:zinc ion binding"/>
    <property type="evidence" value="ECO:0007669"/>
    <property type="project" value="InterPro"/>
</dbReference>
<organism evidence="8 9">
    <name type="scientific">Cladophialophora immunda</name>
    <dbReference type="NCBI Taxonomy" id="569365"/>
    <lineage>
        <taxon>Eukaryota</taxon>
        <taxon>Fungi</taxon>
        <taxon>Dikarya</taxon>
        <taxon>Ascomycota</taxon>
        <taxon>Pezizomycotina</taxon>
        <taxon>Eurotiomycetes</taxon>
        <taxon>Chaetothyriomycetidae</taxon>
        <taxon>Chaetothyriales</taxon>
        <taxon>Herpotrichiellaceae</taxon>
        <taxon>Cladophialophora</taxon>
    </lineage>
</organism>
<keyword evidence="1" id="KW-0479">Metal-binding</keyword>
<gene>
    <name evidence="8" type="ORF">PV07_02597</name>
</gene>
<keyword evidence="6" id="KW-0539">Nucleus</keyword>
<keyword evidence="5" id="KW-0804">Transcription</keyword>
<dbReference type="STRING" id="569365.A0A0D2CLF8"/>
<feature type="domain" description="Zn(2)-C6 fungal-type" evidence="7">
    <location>
        <begin position="21"/>
        <end position="49"/>
    </location>
</feature>
<evidence type="ECO:0000313" key="9">
    <source>
        <dbReference type="Proteomes" id="UP000054466"/>
    </source>
</evidence>
<dbReference type="SMART" id="SM00066">
    <property type="entry name" value="GAL4"/>
    <property type="match status" value="1"/>
</dbReference>
<dbReference type="CDD" id="cd00067">
    <property type="entry name" value="GAL4"/>
    <property type="match status" value="1"/>
</dbReference>
<dbReference type="InterPro" id="IPR001138">
    <property type="entry name" value="Zn2Cys6_DnaBD"/>
</dbReference>
<keyword evidence="9" id="KW-1185">Reference proteome</keyword>
<dbReference type="InterPro" id="IPR052360">
    <property type="entry name" value="Transcr_Regulatory_Proteins"/>
</dbReference>
<dbReference type="RefSeq" id="XP_016251121.1">
    <property type="nucleotide sequence ID" value="XM_016389219.1"/>
</dbReference>
<dbReference type="Proteomes" id="UP000054466">
    <property type="component" value="Unassembled WGS sequence"/>
</dbReference>
<dbReference type="GO" id="GO:0000981">
    <property type="term" value="F:DNA-binding transcription factor activity, RNA polymerase II-specific"/>
    <property type="evidence" value="ECO:0007669"/>
    <property type="project" value="InterPro"/>
</dbReference>
<evidence type="ECO:0000256" key="4">
    <source>
        <dbReference type="ARBA" id="ARBA00023125"/>
    </source>
</evidence>
<accession>A0A0D2CLF8</accession>
<dbReference type="PROSITE" id="PS00463">
    <property type="entry name" value="ZN2_CY6_FUNGAL_1"/>
    <property type="match status" value="1"/>
</dbReference>
<evidence type="ECO:0000313" key="8">
    <source>
        <dbReference type="EMBL" id="KIW30905.1"/>
    </source>
</evidence>
<dbReference type="PANTHER" id="PTHR36206">
    <property type="entry name" value="ASPERCRYPTIN BIOSYNTHESIS CLUSTER-SPECIFIC TRANSCRIPTION REGULATOR ATNN-RELATED"/>
    <property type="match status" value="1"/>
</dbReference>
<dbReference type="VEuPathDB" id="FungiDB:PV07_02597"/>
<sequence length="524" mass="60272">MTLQNSRPRKGQLGSRKSHDGCITCKIRKLKCDEERPACKRCLTTGRKCDGYVRPGIAGAWHAWSPNTNRAIVQVKNPPTYASFEQIEVQSFEFFVRRVVPDCSRTVDEHFWRRLLPQLSHSDPVIWDVVIALSSLIQHFQSSGRSTEAGIKTMPIANGEHRRALAWYGKSIARLRARLKQASTRSTTAVISCILYICIECLQDNPSEAIALYRRAVAMMETAAEPEHCTRPLTHDERSIESTVRALLQNMSASQRLPLSRGRALGHTFFETLADARDELYILLFAAHDFILDTREIRINKPKDWVPTPDLISRQQQLRRDFLKWLSAYEDMTICFRRAPSQDEIEPYSLLHVVYGYYFILVCTGLSMYETDFDDLFPLFQNMVDHASRVITPRSEGLRPVFMFETRVIPSLFAVGVKCRHPIIRRQAISLLRKGTQVENTWRADAMADIAEWSVGIEESGNIHGVFCPEPSKTELPPENHRVHWSQMIELQDSDGRAAKFHQVQKWEQDENHVWSLVDYMVRV</sequence>
<dbReference type="InterPro" id="IPR021858">
    <property type="entry name" value="Fun_TF"/>
</dbReference>
<reference evidence="8 9" key="1">
    <citation type="submission" date="2015-01" db="EMBL/GenBank/DDBJ databases">
        <title>The Genome Sequence of Cladophialophora immunda CBS83496.</title>
        <authorList>
            <consortium name="The Broad Institute Genomics Platform"/>
            <person name="Cuomo C."/>
            <person name="de Hoog S."/>
            <person name="Gorbushina A."/>
            <person name="Stielow B."/>
            <person name="Teixiera M."/>
            <person name="Abouelleil A."/>
            <person name="Chapman S.B."/>
            <person name="Priest M."/>
            <person name="Young S.K."/>
            <person name="Wortman J."/>
            <person name="Nusbaum C."/>
            <person name="Birren B."/>
        </authorList>
    </citation>
    <scope>NUCLEOTIDE SEQUENCE [LARGE SCALE GENOMIC DNA]</scope>
    <source>
        <strain evidence="8 9">CBS 83496</strain>
    </source>
</reference>
<keyword evidence="2" id="KW-0862">Zinc</keyword>
<dbReference type="EMBL" id="KN847041">
    <property type="protein sequence ID" value="KIW30905.1"/>
    <property type="molecule type" value="Genomic_DNA"/>
</dbReference>
<proteinExistence type="predicted"/>
<dbReference type="Gene3D" id="4.10.240.10">
    <property type="entry name" value="Zn(2)-C6 fungal-type DNA-binding domain"/>
    <property type="match status" value="1"/>
</dbReference>
<dbReference type="InterPro" id="IPR036864">
    <property type="entry name" value="Zn2-C6_fun-type_DNA-bd_sf"/>
</dbReference>
<evidence type="ECO:0000256" key="5">
    <source>
        <dbReference type="ARBA" id="ARBA00023163"/>
    </source>
</evidence>
<protein>
    <recommendedName>
        <fullName evidence="7">Zn(2)-C6 fungal-type domain-containing protein</fullName>
    </recommendedName>
</protein>
<evidence type="ECO:0000256" key="2">
    <source>
        <dbReference type="ARBA" id="ARBA00022833"/>
    </source>
</evidence>
<keyword evidence="4" id="KW-0238">DNA-binding</keyword>
<dbReference type="GO" id="GO:0003677">
    <property type="term" value="F:DNA binding"/>
    <property type="evidence" value="ECO:0007669"/>
    <property type="project" value="UniProtKB-KW"/>
</dbReference>